<feature type="domain" description="DUF7793" evidence="1">
    <location>
        <begin position="10"/>
        <end position="122"/>
    </location>
</feature>
<dbReference type="AlphaFoldDB" id="A0A2S1R0Y2"/>
<protein>
    <recommendedName>
        <fullName evidence="1">DUF7793 domain-containing protein</fullName>
    </recommendedName>
</protein>
<organism evidence="2 3">
    <name type="scientific">Flavobacterium album</name>
    <dbReference type="NCBI Taxonomy" id="2175091"/>
    <lineage>
        <taxon>Bacteria</taxon>
        <taxon>Pseudomonadati</taxon>
        <taxon>Bacteroidota</taxon>
        <taxon>Flavobacteriia</taxon>
        <taxon>Flavobacteriales</taxon>
        <taxon>Flavobacteriaceae</taxon>
        <taxon>Flavobacterium</taxon>
    </lineage>
</organism>
<dbReference type="Proteomes" id="UP000244929">
    <property type="component" value="Chromosome"/>
</dbReference>
<evidence type="ECO:0000313" key="2">
    <source>
        <dbReference type="EMBL" id="AWH86287.1"/>
    </source>
</evidence>
<evidence type="ECO:0000259" key="1">
    <source>
        <dbReference type="Pfam" id="PF25056"/>
    </source>
</evidence>
<sequence length="123" mass="13784">MHHQNPFVTYSIENGVLHLSCKAGVHISISDAHRIVADRLMVQGEREYPAVCVLEGILQVDHTALEFFAREGMVLITALAFITNEKRHLDYLVGYFLKIGLPGIPSGVFAQLEQGLEFLNKHQ</sequence>
<dbReference type="OrthoDB" id="957652at2"/>
<keyword evidence="3" id="KW-1185">Reference proteome</keyword>
<proteinExistence type="predicted"/>
<dbReference type="EMBL" id="CP029186">
    <property type="protein sequence ID" value="AWH86287.1"/>
    <property type="molecule type" value="Genomic_DNA"/>
</dbReference>
<reference evidence="2 3" key="1">
    <citation type="submission" date="2018-04" db="EMBL/GenBank/DDBJ databases">
        <title>Genome sequencing of Flavobacterium sp. HYN0059.</title>
        <authorList>
            <person name="Yi H."/>
            <person name="Baek C."/>
        </authorList>
    </citation>
    <scope>NUCLEOTIDE SEQUENCE [LARGE SCALE GENOMIC DNA]</scope>
    <source>
        <strain evidence="2 3">HYN0059</strain>
    </source>
</reference>
<accession>A0A2S1R0Y2</accession>
<dbReference type="Gene3D" id="3.40.1680.10">
    <property type="entry name" value="yp_829618.1 domain like"/>
    <property type="match status" value="1"/>
</dbReference>
<dbReference type="RefSeq" id="WP_108779010.1">
    <property type="nucleotide sequence ID" value="NZ_CP029186.1"/>
</dbReference>
<gene>
    <name evidence="2" type="ORF">HYN59_14740</name>
</gene>
<dbReference type="InterPro" id="IPR056695">
    <property type="entry name" value="DUF7793"/>
</dbReference>
<dbReference type="Pfam" id="PF25056">
    <property type="entry name" value="DUF7793"/>
    <property type="match status" value="1"/>
</dbReference>
<name>A0A2S1R0Y2_9FLAO</name>
<evidence type="ECO:0000313" key="3">
    <source>
        <dbReference type="Proteomes" id="UP000244929"/>
    </source>
</evidence>
<dbReference type="KEGG" id="falb:HYN59_14740"/>